<keyword evidence="3" id="KW-0862">Zinc</keyword>
<evidence type="ECO:0000256" key="4">
    <source>
        <dbReference type="ARBA" id="ARBA00023015"/>
    </source>
</evidence>
<keyword evidence="10" id="KW-1185">Reference proteome</keyword>
<dbReference type="CDD" id="cd00067">
    <property type="entry name" value="GAL4"/>
    <property type="match status" value="1"/>
</dbReference>
<proteinExistence type="predicted"/>
<evidence type="ECO:0000256" key="1">
    <source>
        <dbReference type="ARBA" id="ARBA00004123"/>
    </source>
</evidence>
<dbReference type="SUPFAM" id="SSF57701">
    <property type="entry name" value="Zn2/Cys6 DNA-binding domain"/>
    <property type="match status" value="1"/>
</dbReference>
<feature type="non-terminal residue" evidence="9">
    <location>
        <position position="524"/>
    </location>
</feature>
<dbReference type="GO" id="GO:0000981">
    <property type="term" value="F:DNA-binding transcription factor activity, RNA polymerase II-specific"/>
    <property type="evidence" value="ECO:0007669"/>
    <property type="project" value="InterPro"/>
</dbReference>
<sequence length="524" mass="58862">MPKPACDCCSIRKVKCPGDYPCARCINNGLTCTFLRARRKSGPRNIRQASMLKIWKEQTASARRAAESNVHNQSLSAALYLPDPVPAVLHRIPLALLSMALRMYGEKLYGIWPLLNAEQLIQRLANEPNNPEIYALATALAGATLSNLNQVIVHESLLEPLLADSFVAESRRVRGIFEYMEPVTLNSTLTSYFLHIFYGRQPSRSQTAAFYIREAITFAQLLGMHIEETYSRYCVKDQQVMRKLYFLLFMTERYLCIHDGLPTVLESISLPITENEEVPDVVSGFLNLVTLFSTPGTDFFSKWTSHCSNVFINRERLLLIQHALQRPLEIPNYHDDIQKVDIVVSQHWMRSLAWKLSIQLGYVMLNSKRELNVTYPLEIAQDALAGLSQFSPEAFEVHGPGMEVKVYEIASALADSILCKPDEHTSSMLVGPRDTLRGLAGLLFSLHVINPDLRNKLAVKLDAVLGGSSLPSALEVVEEEEKPEEEDARDEFSAALFSPGMDDSLSELLYPEIPELQGFDSPRS</sequence>
<dbReference type="Pfam" id="PF00172">
    <property type="entry name" value="Zn_clus"/>
    <property type="match status" value="1"/>
</dbReference>
<dbReference type="Pfam" id="PF04082">
    <property type="entry name" value="Fungal_trans"/>
    <property type="match status" value="1"/>
</dbReference>
<dbReference type="InterPro" id="IPR050797">
    <property type="entry name" value="Carb_Metab_Trans_Reg"/>
</dbReference>
<dbReference type="PANTHER" id="PTHR31668">
    <property type="entry name" value="GLUCOSE TRANSPORT TRANSCRIPTION REGULATOR RGT1-RELATED-RELATED"/>
    <property type="match status" value="1"/>
</dbReference>
<dbReference type="InterPro" id="IPR001138">
    <property type="entry name" value="Zn2Cys6_DnaBD"/>
</dbReference>
<dbReference type="OMA" id="GGQPCRS"/>
<dbReference type="GO" id="GO:0008270">
    <property type="term" value="F:zinc ion binding"/>
    <property type="evidence" value="ECO:0007669"/>
    <property type="project" value="InterPro"/>
</dbReference>
<dbReference type="InterPro" id="IPR036864">
    <property type="entry name" value="Zn2-C6_fun-type_DNA-bd_sf"/>
</dbReference>
<dbReference type="Gene3D" id="4.10.240.10">
    <property type="entry name" value="Zn(2)-C6 fungal-type DNA-binding domain"/>
    <property type="match status" value="1"/>
</dbReference>
<comment type="caution">
    <text evidence="9">The sequence shown here is derived from an EMBL/GenBank/DDBJ whole genome shotgun (WGS) entry which is preliminary data.</text>
</comment>
<dbReference type="PANTHER" id="PTHR31668:SF18">
    <property type="entry name" value="MALTOSE FERMENTATION REGULATORY PROTEIN MAL13-RELATED"/>
    <property type="match status" value="1"/>
</dbReference>
<keyword evidence="7" id="KW-0539">Nucleus</keyword>
<keyword evidence="2" id="KW-0479">Metal-binding</keyword>
<reference evidence="9 10" key="1">
    <citation type="submission" date="2018-05" db="EMBL/GenBank/DDBJ databases">
        <title>Draft genome sequence of Scytalidium lignicola DSM 105466, a ubiquitous saprotrophic fungus.</title>
        <authorList>
            <person name="Buettner E."/>
            <person name="Gebauer A.M."/>
            <person name="Hofrichter M."/>
            <person name="Liers C."/>
            <person name="Kellner H."/>
        </authorList>
    </citation>
    <scope>NUCLEOTIDE SEQUENCE [LARGE SCALE GENOMIC DNA]</scope>
    <source>
        <strain evidence="9 10">DSM 105466</strain>
    </source>
</reference>
<evidence type="ECO:0000313" key="10">
    <source>
        <dbReference type="Proteomes" id="UP000258309"/>
    </source>
</evidence>
<dbReference type="GO" id="GO:0006351">
    <property type="term" value="P:DNA-templated transcription"/>
    <property type="evidence" value="ECO:0007669"/>
    <property type="project" value="InterPro"/>
</dbReference>
<dbReference type="CDD" id="cd12148">
    <property type="entry name" value="fungal_TF_MHR"/>
    <property type="match status" value="1"/>
</dbReference>
<dbReference type="SMART" id="SM00066">
    <property type="entry name" value="GAL4"/>
    <property type="match status" value="1"/>
</dbReference>
<dbReference type="OrthoDB" id="2740448at2759"/>
<feature type="domain" description="Zn(2)-C6 fungal-type" evidence="8">
    <location>
        <begin position="5"/>
        <end position="34"/>
    </location>
</feature>
<dbReference type="InterPro" id="IPR007219">
    <property type="entry name" value="XnlR_reg_dom"/>
</dbReference>
<accession>A0A3E2HDE4</accession>
<keyword evidence="4" id="KW-0805">Transcription regulation</keyword>
<dbReference type="GO" id="GO:0005634">
    <property type="term" value="C:nucleus"/>
    <property type="evidence" value="ECO:0007669"/>
    <property type="project" value="UniProtKB-SubCell"/>
</dbReference>
<evidence type="ECO:0000313" key="9">
    <source>
        <dbReference type="EMBL" id="RFU31434.1"/>
    </source>
</evidence>
<evidence type="ECO:0000256" key="7">
    <source>
        <dbReference type="ARBA" id="ARBA00023242"/>
    </source>
</evidence>
<organism evidence="9 10">
    <name type="scientific">Scytalidium lignicola</name>
    <name type="common">Hyphomycete</name>
    <dbReference type="NCBI Taxonomy" id="5539"/>
    <lineage>
        <taxon>Eukaryota</taxon>
        <taxon>Fungi</taxon>
        <taxon>Dikarya</taxon>
        <taxon>Ascomycota</taxon>
        <taxon>Pezizomycotina</taxon>
        <taxon>Leotiomycetes</taxon>
        <taxon>Leotiomycetes incertae sedis</taxon>
        <taxon>Scytalidium</taxon>
    </lineage>
</organism>
<keyword evidence="6" id="KW-0804">Transcription</keyword>
<dbReference type="EMBL" id="NCSJ02000076">
    <property type="protein sequence ID" value="RFU31434.1"/>
    <property type="molecule type" value="Genomic_DNA"/>
</dbReference>
<protein>
    <recommendedName>
        <fullName evidence="8">Zn(2)-C6 fungal-type domain-containing protein</fullName>
    </recommendedName>
</protein>
<evidence type="ECO:0000256" key="2">
    <source>
        <dbReference type="ARBA" id="ARBA00022723"/>
    </source>
</evidence>
<dbReference type="Proteomes" id="UP000258309">
    <property type="component" value="Unassembled WGS sequence"/>
</dbReference>
<dbReference type="AlphaFoldDB" id="A0A3E2HDE4"/>
<feature type="non-terminal residue" evidence="9">
    <location>
        <position position="1"/>
    </location>
</feature>
<keyword evidence="5" id="KW-0238">DNA-binding</keyword>
<dbReference type="PROSITE" id="PS00463">
    <property type="entry name" value="ZN2_CY6_FUNGAL_1"/>
    <property type="match status" value="1"/>
</dbReference>
<dbReference type="PROSITE" id="PS50048">
    <property type="entry name" value="ZN2_CY6_FUNGAL_2"/>
    <property type="match status" value="1"/>
</dbReference>
<dbReference type="STRING" id="5539.A0A3E2HDE4"/>
<evidence type="ECO:0000256" key="5">
    <source>
        <dbReference type="ARBA" id="ARBA00023125"/>
    </source>
</evidence>
<evidence type="ECO:0000256" key="3">
    <source>
        <dbReference type="ARBA" id="ARBA00022833"/>
    </source>
</evidence>
<evidence type="ECO:0000259" key="8">
    <source>
        <dbReference type="PROSITE" id="PS50048"/>
    </source>
</evidence>
<evidence type="ECO:0000256" key="6">
    <source>
        <dbReference type="ARBA" id="ARBA00023163"/>
    </source>
</evidence>
<name>A0A3E2HDE4_SCYLI</name>
<dbReference type="GO" id="GO:0003677">
    <property type="term" value="F:DNA binding"/>
    <property type="evidence" value="ECO:0007669"/>
    <property type="project" value="UniProtKB-KW"/>
</dbReference>
<gene>
    <name evidence="9" type="ORF">B7463_g4905</name>
</gene>
<comment type="subcellular location">
    <subcellularLocation>
        <location evidence="1">Nucleus</location>
    </subcellularLocation>
</comment>